<dbReference type="EMBL" id="KV427606">
    <property type="protein sequence ID" value="KZT11750.1"/>
    <property type="molecule type" value="Genomic_DNA"/>
</dbReference>
<evidence type="ECO:0000313" key="3">
    <source>
        <dbReference type="Proteomes" id="UP000076871"/>
    </source>
</evidence>
<organism evidence="2 3">
    <name type="scientific">Laetiporus sulphureus 93-53</name>
    <dbReference type="NCBI Taxonomy" id="1314785"/>
    <lineage>
        <taxon>Eukaryota</taxon>
        <taxon>Fungi</taxon>
        <taxon>Dikarya</taxon>
        <taxon>Basidiomycota</taxon>
        <taxon>Agaricomycotina</taxon>
        <taxon>Agaricomycetes</taxon>
        <taxon>Polyporales</taxon>
        <taxon>Laetiporus</taxon>
    </lineage>
</organism>
<keyword evidence="1" id="KW-0812">Transmembrane</keyword>
<protein>
    <submittedName>
        <fullName evidence="2">Uncharacterized protein</fullName>
    </submittedName>
</protein>
<sequence>MNDVDDWRGLCLQSVGIVVFGVGGCSYSSFSCLYRKDQPPLNAIITSKRSSVRRVAFNERDIPGAPVRSRCKQPSMTAAWA</sequence>
<evidence type="ECO:0000256" key="1">
    <source>
        <dbReference type="SAM" id="Phobius"/>
    </source>
</evidence>
<name>A0A165HHT0_9APHY</name>
<gene>
    <name evidence="2" type="ORF">LAESUDRAFT_150757</name>
</gene>
<proteinExistence type="predicted"/>
<dbReference type="InParanoid" id="A0A165HHT0"/>
<dbReference type="RefSeq" id="XP_040769398.1">
    <property type="nucleotide sequence ID" value="XM_040901363.1"/>
</dbReference>
<dbReference type="AlphaFoldDB" id="A0A165HHT0"/>
<feature type="transmembrane region" description="Helical" evidence="1">
    <location>
        <begin position="12"/>
        <end position="34"/>
    </location>
</feature>
<accession>A0A165HHT0</accession>
<dbReference type="GeneID" id="63818395"/>
<evidence type="ECO:0000313" key="2">
    <source>
        <dbReference type="EMBL" id="KZT11750.1"/>
    </source>
</evidence>
<reference evidence="2 3" key="1">
    <citation type="journal article" date="2016" name="Mol. Biol. Evol.">
        <title>Comparative Genomics of Early-Diverging Mushroom-Forming Fungi Provides Insights into the Origins of Lignocellulose Decay Capabilities.</title>
        <authorList>
            <person name="Nagy L.G."/>
            <person name="Riley R."/>
            <person name="Tritt A."/>
            <person name="Adam C."/>
            <person name="Daum C."/>
            <person name="Floudas D."/>
            <person name="Sun H."/>
            <person name="Yadav J.S."/>
            <person name="Pangilinan J."/>
            <person name="Larsson K.H."/>
            <person name="Matsuura K."/>
            <person name="Barry K."/>
            <person name="Labutti K."/>
            <person name="Kuo R."/>
            <person name="Ohm R.A."/>
            <person name="Bhattacharya S.S."/>
            <person name="Shirouzu T."/>
            <person name="Yoshinaga Y."/>
            <person name="Martin F.M."/>
            <person name="Grigoriev I.V."/>
            <person name="Hibbett D.S."/>
        </authorList>
    </citation>
    <scope>NUCLEOTIDE SEQUENCE [LARGE SCALE GENOMIC DNA]</scope>
    <source>
        <strain evidence="2 3">93-53</strain>
    </source>
</reference>
<keyword evidence="1" id="KW-0472">Membrane</keyword>
<keyword evidence="1" id="KW-1133">Transmembrane helix</keyword>
<keyword evidence="3" id="KW-1185">Reference proteome</keyword>
<dbReference type="Proteomes" id="UP000076871">
    <property type="component" value="Unassembled WGS sequence"/>
</dbReference>